<dbReference type="Pfam" id="PF11241">
    <property type="entry name" value="DUF3043"/>
    <property type="match status" value="1"/>
</dbReference>
<dbReference type="OrthoDB" id="5194448at2"/>
<feature type="transmembrane region" description="Helical" evidence="2">
    <location>
        <begin position="118"/>
        <end position="138"/>
    </location>
</feature>
<feature type="compositionally biased region" description="Polar residues" evidence="1">
    <location>
        <begin position="1"/>
        <end position="13"/>
    </location>
</feature>
<keyword evidence="4" id="KW-1185">Reference proteome</keyword>
<keyword evidence="2" id="KW-1133">Transmembrane helix</keyword>
<gene>
    <name evidence="3" type="ORF">ET996_08875</name>
</gene>
<keyword evidence="2" id="KW-0472">Membrane</keyword>
<keyword evidence="2" id="KW-0812">Transmembrane</keyword>
<feature type="region of interest" description="Disordered" evidence="1">
    <location>
        <begin position="1"/>
        <end position="66"/>
    </location>
</feature>
<dbReference type="EMBL" id="SDMR01000010">
    <property type="protein sequence ID" value="TBT94702.1"/>
    <property type="molecule type" value="Genomic_DNA"/>
</dbReference>
<name>A0A4Q9KJR4_PROTD</name>
<sequence>MGLFKSSKNSTPVTPEPPASPGQAARKDRPTPSRREAEAARMARLHPELDPKKAKQINREATDQRRRAQMTAVDNLPERALMRDVVDSRFNVGEIALPLMLVVLLLVMIPALRTIADMSLYFMWGILALIITDIMLMWTRYKRLAAERIPGRPLKGMMFYGWNRQMSIRRWRIPAPRVKRGDKI</sequence>
<dbReference type="Proteomes" id="UP000291933">
    <property type="component" value="Unassembled WGS sequence"/>
</dbReference>
<reference evidence="3 4" key="1">
    <citation type="submission" date="2019-01" db="EMBL/GenBank/DDBJ databases">
        <title>Lactibacter flavus gen. nov., sp. nov., a novel bacterium of the family Propionibacteriaceae isolated from raw milk and dairy products.</title>
        <authorList>
            <person name="Huptas C."/>
            <person name="Wenning M."/>
            <person name="Breitenwieser F."/>
            <person name="Doll E."/>
            <person name="Von Neubeck M."/>
            <person name="Busse H.-J."/>
            <person name="Scherer S."/>
        </authorList>
    </citation>
    <scope>NUCLEOTIDE SEQUENCE [LARGE SCALE GENOMIC DNA]</scope>
    <source>
        <strain evidence="3 4">DSM 22130</strain>
    </source>
</reference>
<proteinExistence type="predicted"/>
<accession>A0A4Q9KJR4</accession>
<dbReference type="InterPro" id="IPR021403">
    <property type="entry name" value="DUF3043"/>
</dbReference>
<feature type="compositionally biased region" description="Basic and acidic residues" evidence="1">
    <location>
        <begin position="25"/>
        <end position="66"/>
    </location>
</feature>
<comment type="caution">
    <text evidence="3">The sequence shown here is derived from an EMBL/GenBank/DDBJ whole genome shotgun (WGS) entry which is preliminary data.</text>
</comment>
<evidence type="ECO:0000313" key="4">
    <source>
        <dbReference type="Proteomes" id="UP000291933"/>
    </source>
</evidence>
<evidence type="ECO:0000256" key="1">
    <source>
        <dbReference type="SAM" id="MobiDB-lite"/>
    </source>
</evidence>
<organism evidence="3 4">
    <name type="scientific">Propioniciclava tarda</name>
    <dbReference type="NCBI Taxonomy" id="433330"/>
    <lineage>
        <taxon>Bacteria</taxon>
        <taxon>Bacillati</taxon>
        <taxon>Actinomycetota</taxon>
        <taxon>Actinomycetes</taxon>
        <taxon>Propionibacteriales</taxon>
        <taxon>Propionibacteriaceae</taxon>
        <taxon>Propioniciclava</taxon>
    </lineage>
</organism>
<protein>
    <submittedName>
        <fullName evidence="3">DUF3043 domain-containing protein</fullName>
    </submittedName>
</protein>
<dbReference type="RefSeq" id="WP_131172207.1">
    <property type="nucleotide sequence ID" value="NZ_FXTL01000010.1"/>
</dbReference>
<evidence type="ECO:0000256" key="2">
    <source>
        <dbReference type="SAM" id="Phobius"/>
    </source>
</evidence>
<evidence type="ECO:0000313" key="3">
    <source>
        <dbReference type="EMBL" id="TBT94702.1"/>
    </source>
</evidence>
<feature type="transmembrane region" description="Helical" evidence="2">
    <location>
        <begin position="92"/>
        <end position="112"/>
    </location>
</feature>
<dbReference type="AlphaFoldDB" id="A0A4Q9KJR4"/>